<dbReference type="InterPro" id="IPR036412">
    <property type="entry name" value="HAD-like_sf"/>
</dbReference>
<proteinExistence type="predicted"/>
<dbReference type="KEGG" id="psua:FLK61_39345"/>
<dbReference type="GO" id="GO:0005829">
    <property type="term" value="C:cytosol"/>
    <property type="evidence" value="ECO:0007669"/>
    <property type="project" value="TreeGrafter"/>
</dbReference>
<dbReference type="SFLD" id="SFLDG01140">
    <property type="entry name" value="C2.B:_Phosphomannomutase_and_P"/>
    <property type="match status" value="1"/>
</dbReference>
<dbReference type="NCBIfam" id="TIGR01484">
    <property type="entry name" value="HAD-SF-IIB"/>
    <property type="match status" value="1"/>
</dbReference>
<evidence type="ECO:0000313" key="1">
    <source>
        <dbReference type="EMBL" id="QKS72671.1"/>
    </source>
</evidence>
<gene>
    <name evidence="1" type="ORF">FLK61_39345</name>
</gene>
<dbReference type="SFLD" id="SFLDS00003">
    <property type="entry name" value="Haloacid_Dehalogenase"/>
    <property type="match status" value="1"/>
</dbReference>
<keyword evidence="2" id="KW-1185">Reference proteome</keyword>
<dbReference type="Pfam" id="PF08282">
    <property type="entry name" value="Hydrolase_3"/>
    <property type="match status" value="1"/>
</dbReference>
<dbReference type="AlphaFoldDB" id="A0A859FHW1"/>
<dbReference type="InterPro" id="IPR006379">
    <property type="entry name" value="HAD-SF_hydro_IIB"/>
</dbReference>
<dbReference type="Gene3D" id="3.40.50.1000">
    <property type="entry name" value="HAD superfamily/HAD-like"/>
    <property type="match status" value="1"/>
</dbReference>
<dbReference type="PANTHER" id="PTHR10000:SF55">
    <property type="entry name" value="5-AMINO-6-(5-PHOSPHO-D-RIBITYLAMINO)URACIL PHOSPHATASE YCSE"/>
    <property type="match status" value="1"/>
</dbReference>
<protein>
    <submittedName>
        <fullName evidence="1">Cof-type HAD-IIB family hydrolase</fullName>
    </submittedName>
</protein>
<organism evidence="1 2">
    <name type="scientific">Paenalkalicoccus suaedae</name>
    <dbReference type="NCBI Taxonomy" id="2592382"/>
    <lineage>
        <taxon>Bacteria</taxon>
        <taxon>Bacillati</taxon>
        <taxon>Bacillota</taxon>
        <taxon>Bacilli</taxon>
        <taxon>Bacillales</taxon>
        <taxon>Bacillaceae</taxon>
        <taxon>Paenalkalicoccus</taxon>
    </lineage>
</organism>
<dbReference type="GO" id="GO:0000287">
    <property type="term" value="F:magnesium ion binding"/>
    <property type="evidence" value="ECO:0007669"/>
    <property type="project" value="TreeGrafter"/>
</dbReference>
<dbReference type="PANTHER" id="PTHR10000">
    <property type="entry name" value="PHOSPHOSERINE PHOSPHATASE"/>
    <property type="match status" value="1"/>
</dbReference>
<dbReference type="Gene3D" id="3.30.1240.10">
    <property type="match status" value="1"/>
</dbReference>
<dbReference type="EMBL" id="CP041372">
    <property type="protein sequence ID" value="QKS72671.1"/>
    <property type="molecule type" value="Genomic_DNA"/>
</dbReference>
<sequence length="283" mass="31145">MITAVALDMDGTLLDSNHEVSEDTVAILQNFQQREGLVILATGRTLREVRDVLPPSFRPDAMVGANGALIAVAEDGAMGEPTHHTIQPELISKLIDGAREHGVYYEIHPAEGQRFALASDRELIESQVQDLETTSVENHEAKSRREAVETKIAWLDELPQSGNVKAYFFAKEQQDMRAFISWLEELKETEDFSTSSSSSHNVEVMAHGINKATGVKELLRHFGHSVDGLLAVGDAGNDLPLLQLANVAAVMKNGNDDVKKQIGRVTEFTNDENGLAHFLKQHI</sequence>
<dbReference type="GO" id="GO:0016791">
    <property type="term" value="F:phosphatase activity"/>
    <property type="evidence" value="ECO:0007669"/>
    <property type="project" value="TreeGrafter"/>
</dbReference>
<name>A0A859FHW1_9BACI</name>
<dbReference type="NCBIfam" id="TIGR00099">
    <property type="entry name" value="Cof-subfamily"/>
    <property type="match status" value="1"/>
</dbReference>
<dbReference type="SUPFAM" id="SSF56784">
    <property type="entry name" value="HAD-like"/>
    <property type="match status" value="1"/>
</dbReference>
<dbReference type="Proteomes" id="UP000318138">
    <property type="component" value="Chromosome"/>
</dbReference>
<dbReference type="InterPro" id="IPR023214">
    <property type="entry name" value="HAD_sf"/>
</dbReference>
<dbReference type="InterPro" id="IPR000150">
    <property type="entry name" value="Cof"/>
</dbReference>
<accession>A0A859FHW1</accession>
<dbReference type="RefSeq" id="WP_176010641.1">
    <property type="nucleotide sequence ID" value="NZ_CP041372.2"/>
</dbReference>
<evidence type="ECO:0000313" key="2">
    <source>
        <dbReference type="Proteomes" id="UP000318138"/>
    </source>
</evidence>
<keyword evidence="1" id="KW-0378">Hydrolase</keyword>
<reference evidence="2" key="1">
    <citation type="submission" date="2019-07" db="EMBL/GenBank/DDBJ databases">
        <title>Bacillus alkalisoli sp. nov. isolated from saline soil.</title>
        <authorList>
            <person name="Sun J.-Q."/>
            <person name="Xu L."/>
        </authorList>
    </citation>
    <scope>NUCLEOTIDE SEQUENCE [LARGE SCALE GENOMIC DNA]</scope>
    <source>
        <strain evidence="2">M4U3P1</strain>
    </source>
</reference>